<organism evidence="5 6">
    <name type="scientific">Phragmitibacter flavus</name>
    <dbReference type="NCBI Taxonomy" id="2576071"/>
    <lineage>
        <taxon>Bacteria</taxon>
        <taxon>Pseudomonadati</taxon>
        <taxon>Verrucomicrobiota</taxon>
        <taxon>Verrucomicrobiia</taxon>
        <taxon>Verrucomicrobiales</taxon>
        <taxon>Verrucomicrobiaceae</taxon>
        <taxon>Phragmitibacter</taxon>
    </lineage>
</organism>
<dbReference type="InterPro" id="IPR050216">
    <property type="entry name" value="LRR_domain-containing"/>
</dbReference>
<evidence type="ECO:0000256" key="1">
    <source>
        <dbReference type="ARBA" id="ARBA00022614"/>
    </source>
</evidence>
<feature type="binding site" evidence="3">
    <location>
        <position position="237"/>
    </location>
    <ligand>
        <name>ATP</name>
        <dbReference type="ChEBI" id="CHEBI:30616"/>
    </ligand>
</feature>
<gene>
    <name evidence="5" type="ORF">FEM03_08860</name>
</gene>
<keyword evidence="5" id="KW-0808">Transferase</keyword>
<keyword evidence="6" id="KW-1185">Reference proteome</keyword>
<feature type="domain" description="Protein kinase" evidence="4">
    <location>
        <begin position="209"/>
        <end position="431"/>
    </location>
</feature>
<name>A0A5R8KG10_9BACT</name>
<dbReference type="PROSITE" id="PS51450">
    <property type="entry name" value="LRR"/>
    <property type="match status" value="1"/>
</dbReference>
<dbReference type="InterPro" id="IPR003591">
    <property type="entry name" value="Leu-rich_rpt_typical-subtyp"/>
</dbReference>
<dbReference type="InterPro" id="IPR017441">
    <property type="entry name" value="Protein_kinase_ATP_BS"/>
</dbReference>
<evidence type="ECO:0000313" key="5">
    <source>
        <dbReference type="EMBL" id="TLD71223.1"/>
    </source>
</evidence>
<dbReference type="Gene3D" id="1.10.510.10">
    <property type="entry name" value="Transferase(Phosphotransferase) domain 1"/>
    <property type="match status" value="1"/>
</dbReference>
<keyword evidence="2" id="KW-0677">Repeat</keyword>
<dbReference type="PROSITE" id="PS50011">
    <property type="entry name" value="PROTEIN_KINASE_DOM"/>
    <property type="match status" value="1"/>
</dbReference>
<dbReference type="InterPro" id="IPR000719">
    <property type="entry name" value="Prot_kinase_dom"/>
</dbReference>
<dbReference type="OrthoDB" id="8532199at2"/>
<reference evidence="5 6" key="1">
    <citation type="submission" date="2019-05" db="EMBL/GenBank/DDBJ databases">
        <title>Verrucobacter flavum gen. nov., sp. nov. a new member of the family Verrucomicrobiaceae.</title>
        <authorList>
            <person name="Szuroczki S."/>
            <person name="Abbaszade G."/>
            <person name="Szabo A."/>
            <person name="Felfoldi T."/>
            <person name="Schumann P."/>
            <person name="Boka K."/>
            <person name="Keki Z."/>
            <person name="Toumi M."/>
            <person name="Toth E."/>
        </authorList>
    </citation>
    <scope>NUCLEOTIDE SEQUENCE [LARGE SCALE GENOMIC DNA]</scope>
    <source>
        <strain evidence="5 6">MG-N-17</strain>
    </source>
</reference>
<dbReference type="SMART" id="SM00364">
    <property type="entry name" value="LRR_BAC"/>
    <property type="match status" value="4"/>
</dbReference>
<keyword evidence="1" id="KW-0433">Leucine-rich repeat</keyword>
<evidence type="ECO:0000256" key="2">
    <source>
        <dbReference type="ARBA" id="ARBA00022737"/>
    </source>
</evidence>
<dbReference type="PROSITE" id="PS00107">
    <property type="entry name" value="PROTEIN_KINASE_ATP"/>
    <property type="match status" value="1"/>
</dbReference>
<dbReference type="GO" id="GO:0004672">
    <property type="term" value="F:protein kinase activity"/>
    <property type="evidence" value="ECO:0007669"/>
    <property type="project" value="InterPro"/>
</dbReference>
<dbReference type="InterPro" id="IPR001611">
    <property type="entry name" value="Leu-rich_rpt"/>
</dbReference>
<comment type="caution">
    <text evidence="5">The sequence shown here is derived from an EMBL/GenBank/DDBJ whole genome shotgun (WGS) entry which is preliminary data.</text>
</comment>
<sequence length="431" mass="46566">MEKTDVLGTLRAGELAGATRLDLAGCGLTGVPREGFDLADSLGVLNLSQNRLQNLPDELATLGRLKILFGSDNQFTKVPEVVGACPALSMVGFKANAIEEVPAECLPKHLRWLILTDNQVAELPKQLGGCAALQKLMLSGNRLERLPEEMAGCVNLELVRLASNRFKRLPEWLLKLPKLAWLAVAGNPCSATPDAVGEAGLEEVAWGTLELKEKLGEGASGLIYRALRSDGTEVAVKVFKGAVTSDGLPENEMKASIAAGRHAHLIKVLGKVKGHPQGMEGLVMALLDSKYRNLAGPPSFESCTRDVYGEDLRLERRQVIAMARAMASVAMQLHGRGLMHGDFYAHNMVWDGEEGCLLGDFGGASFYDPEVTGVSLERLEVRAFGCLMEELLDRCVDEGGPGLRELQRRCLDGDVAGRPRFGEILEALDAR</sequence>
<dbReference type="GO" id="GO:0005737">
    <property type="term" value="C:cytoplasm"/>
    <property type="evidence" value="ECO:0007669"/>
    <property type="project" value="TreeGrafter"/>
</dbReference>
<evidence type="ECO:0000313" key="6">
    <source>
        <dbReference type="Proteomes" id="UP000306196"/>
    </source>
</evidence>
<keyword evidence="3" id="KW-0067">ATP-binding</keyword>
<dbReference type="SUPFAM" id="SSF52058">
    <property type="entry name" value="L domain-like"/>
    <property type="match status" value="1"/>
</dbReference>
<protein>
    <submittedName>
        <fullName evidence="5">Protein kinase</fullName>
    </submittedName>
</protein>
<dbReference type="SMART" id="SM00369">
    <property type="entry name" value="LRR_TYP"/>
    <property type="match status" value="6"/>
</dbReference>
<keyword evidence="5" id="KW-0418">Kinase</keyword>
<evidence type="ECO:0000259" key="4">
    <source>
        <dbReference type="PROSITE" id="PS50011"/>
    </source>
</evidence>
<dbReference type="Gene3D" id="3.30.200.20">
    <property type="entry name" value="Phosphorylase Kinase, domain 1"/>
    <property type="match status" value="1"/>
</dbReference>
<dbReference type="Gene3D" id="3.80.10.10">
    <property type="entry name" value="Ribonuclease Inhibitor"/>
    <property type="match status" value="1"/>
</dbReference>
<dbReference type="PANTHER" id="PTHR48051">
    <property type="match status" value="1"/>
</dbReference>
<dbReference type="Pfam" id="PF00069">
    <property type="entry name" value="Pkinase"/>
    <property type="match status" value="1"/>
</dbReference>
<dbReference type="EMBL" id="VAUV01000006">
    <property type="protein sequence ID" value="TLD71223.1"/>
    <property type="molecule type" value="Genomic_DNA"/>
</dbReference>
<evidence type="ECO:0000256" key="3">
    <source>
        <dbReference type="PROSITE-ProRule" id="PRU10141"/>
    </source>
</evidence>
<dbReference type="SUPFAM" id="SSF56112">
    <property type="entry name" value="Protein kinase-like (PK-like)"/>
    <property type="match status" value="1"/>
</dbReference>
<accession>A0A5R8KG10</accession>
<dbReference type="PANTHER" id="PTHR48051:SF1">
    <property type="entry name" value="RAS SUPPRESSOR PROTEIN 1"/>
    <property type="match status" value="1"/>
</dbReference>
<dbReference type="GO" id="GO:0005524">
    <property type="term" value="F:ATP binding"/>
    <property type="evidence" value="ECO:0007669"/>
    <property type="project" value="UniProtKB-UniRule"/>
</dbReference>
<dbReference type="Pfam" id="PF13855">
    <property type="entry name" value="LRR_8"/>
    <property type="match status" value="1"/>
</dbReference>
<dbReference type="InterPro" id="IPR011009">
    <property type="entry name" value="Kinase-like_dom_sf"/>
</dbReference>
<dbReference type="AlphaFoldDB" id="A0A5R8KG10"/>
<keyword evidence="3" id="KW-0547">Nucleotide-binding</keyword>
<dbReference type="InterPro" id="IPR032675">
    <property type="entry name" value="LRR_dom_sf"/>
</dbReference>
<dbReference type="Proteomes" id="UP000306196">
    <property type="component" value="Unassembled WGS sequence"/>
</dbReference>
<proteinExistence type="predicted"/>